<proteinExistence type="predicted"/>
<feature type="transmembrane region" description="Helical" evidence="4">
    <location>
        <begin position="726"/>
        <end position="745"/>
    </location>
</feature>
<gene>
    <name evidence="6" type="ORF">SAMN05443292_0889</name>
</gene>
<keyword evidence="7" id="KW-1185">Reference proteome</keyword>
<dbReference type="Gene3D" id="2.130.10.10">
    <property type="entry name" value="YVTN repeat-like/Quinoprotein amine dehydrogenase"/>
    <property type="match status" value="2"/>
</dbReference>
<dbReference type="GO" id="GO:0046983">
    <property type="term" value="F:protein dimerization activity"/>
    <property type="evidence" value="ECO:0007669"/>
    <property type="project" value="InterPro"/>
</dbReference>
<dbReference type="AlphaFoldDB" id="A0A1I3E5U2"/>
<reference evidence="6 7" key="1">
    <citation type="submission" date="2016-10" db="EMBL/GenBank/DDBJ databases">
        <authorList>
            <person name="de Groot N.N."/>
        </authorList>
    </citation>
    <scope>NUCLEOTIDE SEQUENCE [LARGE SCALE GENOMIC DNA]</scope>
    <source>
        <strain evidence="6 7">DSM 26000</strain>
    </source>
</reference>
<dbReference type="EMBL" id="FOQT01000001">
    <property type="protein sequence ID" value="SFH94248.1"/>
    <property type="molecule type" value="Genomic_DNA"/>
</dbReference>
<dbReference type="PANTHER" id="PTHR24421">
    <property type="entry name" value="NITRATE/NITRITE SENSOR PROTEIN NARX-RELATED"/>
    <property type="match status" value="1"/>
</dbReference>
<dbReference type="InterPro" id="IPR011712">
    <property type="entry name" value="Sig_transdc_His_kin_sub3_dim/P"/>
</dbReference>
<dbReference type="GO" id="GO:0016020">
    <property type="term" value="C:membrane"/>
    <property type="evidence" value="ECO:0007669"/>
    <property type="project" value="InterPro"/>
</dbReference>
<name>A0A1I3E5U2_9FLAO</name>
<keyword evidence="1" id="KW-0808">Transferase</keyword>
<keyword evidence="4" id="KW-0812">Transmembrane</keyword>
<organism evidence="6 7">
    <name type="scientific">Halpernia frigidisoli</name>
    <dbReference type="NCBI Taxonomy" id="1125876"/>
    <lineage>
        <taxon>Bacteria</taxon>
        <taxon>Pseudomonadati</taxon>
        <taxon>Bacteroidota</taxon>
        <taxon>Flavobacteriia</taxon>
        <taxon>Flavobacteriales</taxon>
        <taxon>Weeksellaceae</taxon>
        <taxon>Chryseobacterium group</taxon>
        <taxon>Halpernia</taxon>
    </lineage>
</organism>
<dbReference type="Gene3D" id="3.30.565.10">
    <property type="entry name" value="Histidine kinase-like ATPase, C-terminal domain"/>
    <property type="match status" value="1"/>
</dbReference>
<keyword evidence="3" id="KW-0902">Two-component regulatory system</keyword>
<dbReference type="InterPro" id="IPR015943">
    <property type="entry name" value="WD40/YVTN_repeat-like_dom_sf"/>
</dbReference>
<evidence type="ECO:0000256" key="3">
    <source>
        <dbReference type="ARBA" id="ARBA00023012"/>
    </source>
</evidence>
<dbReference type="InterPro" id="IPR036890">
    <property type="entry name" value="HATPase_C_sf"/>
</dbReference>
<dbReference type="Gene3D" id="1.20.5.1930">
    <property type="match status" value="1"/>
</dbReference>
<evidence type="ECO:0000313" key="6">
    <source>
        <dbReference type="EMBL" id="SFH94248.1"/>
    </source>
</evidence>
<dbReference type="OrthoDB" id="9809670at2"/>
<dbReference type="CDD" id="cd16917">
    <property type="entry name" value="HATPase_UhpB-NarQ-NarX-like"/>
    <property type="match status" value="1"/>
</dbReference>
<dbReference type="InterPro" id="IPR011110">
    <property type="entry name" value="Reg_prop"/>
</dbReference>
<sequence length="963" mass="111500">MKKLIINLFFIFQFLFIQISYSQNYNLTNSFTTKDGLPSNLIYETLQDNSGFLWVATDNGISRFDGKRFINYSTKNGLPSNDVIQIIKQNDGTIWANCYKQAPSYFNAQLNRFVCLEYDAFVLEISSDLFSMIYKILKNELFFENYNGSFIFKEGKITNKKKFNKVDIENRITEIYLKNQKIVLKQDIKINGIDKNVTSQFYKENIYLGSIKIDYKNQLINSQVDNNSLYWFTKNKVYQTQIIDLKPFKYKSRNINISKNIKWHTFSEGKLNITCTDGTVLIYDEKTLQLCSTIKNKFNVNTSYVDHQNNVWVSTINNGLMYYTNQNIKKEQFSDRAITNFLCAKISDNGEIIAGNYQGEIYVKKGKSEQKYNFSQIKENNLWIRNIHFFPKKTIVVSDNGILTNFKKNSTFLNSRNERLNIKSSLKINESDLILGSIQGLIKYNVITEKYAILNFPKERILNLKKINDSCFYFSANEGLYEYHLNKDKYQLLISNKNFKNDKIEYFENISASKIWISTYKGHLFFLDHQKTVLKFINDRRLPLNISKLIHIGNQLWIASKSGIYVVNYDDLKSISVSKISTSDGLTSNVINYLDYKKDTVYAATDMGISKIPSKFIKTNFTVKPHLIDVKINGKNVALNSKYDLKSNENNISLELAGVDLTGHFKNFQYAVNSNNFTDINGNFLNLQLYSGLNKIIIRATNENNEVQKDQIVLVFDIATPFYKAIYFWIILTILISATIFYLVNRQKFLRQKRKFLQRLEIERDRNKITSDLHDDLGASLSSLQINSSIAQKLFDKNPLEAKKILKKIEFQAKNISENIGDIIWSLKPTKNEFMSLSTRIKKITSEILGSSDINYKIQIDEKINDEITDFSARKNIILIIKECLNNILKHSGATKMNLIIEKIDENFLIEISDNGIGFKDCENKGNGLTNIAKRTRELNAKLEILSCDGTSIKLEVPTFREV</sequence>
<evidence type="ECO:0000256" key="2">
    <source>
        <dbReference type="ARBA" id="ARBA00022777"/>
    </source>
</evidence>
<evidence type="ECO:0000256" key="4">
    <source>
        <dbReference type="SAM" id="Phobius"/>
    </source>
</evidence>
<dbReference type="InterPro" id="IPR050482">
    <property type="entry name" value="Sensor_HK_TwoCompSys"/>
</dbReference>
<evidence type="ECO:0000256" key="1">
    <source>
        <dbReference type="ARBA" id="ARBA00022679"/>
    </source>
</evidence>
<keyword evidence="2 6" id="KW-0418">Kinase</keyword>
<accession>A0A1I3E5U2</accession>
<dbReference type="SUPFAM" id="SSF55874">
    <property type="entry name" value="ATPase domain of HSP90 chaperone/DNA topoisomerase II/histidine kinase"/>
    <property type="match status" value="1"/>
</dbReference>
<dbReference type="GO" id="GO:0000155">
    <property type="term" value="F:phosphorelay sensor kinase activity"/>
    <property type="evidence" value="ECO:0007669"/>
    <property type="project" value="InterPro"/>
</dbReference>
<keyword evidence="4" id="KW-1133">Transmembrane helix</keyword>
<protein>
    <submittedName>
        <fullName evidence="6">Signal transduction histidine kinase</fullName>
    </submittedName>
</protein>
<dbReference type="SUPFAM" id="SSF63829">
    <property type="entry name" value="Calcium-dependent phosphotriesterase"/>
    <property type="match status" value="1"/>
</dbReference>
<dbReference type="Pfam" id="PF07494">
    <property type="entry name" value="Reg_prop"/>
    <property type="match status" value="1"/>
</dbReference>
<feature type="domain" description="Signal transduction histidine kinase subgroup 3 dimerisation and phosphoacceptor" evidence="5">
    <location>
        <begin position="766"/>
        <end position="830"/>
    </location>
</feature>
<keyword evidence="4" id="KW-0472">Membrane</keyword>
<evidence type="ECO:0000259" key="5">
    <source>
        <dbReference type="Pfam" id="PF07730"/>
    </source>
</evidence>
<dbReference type="Pfam" id="PF07730">
    <property type="entry name" value="HisKA_3"/>
    <property type="match status" value="1"/>
</dbReference>
<dbReference type="Proteomes" id="UP000198931">
    <property type="component" value="Unassembled WGS sequence"/>
</dbReference>
<dbReference type="STRING" id="1125876.SAMN05443292_0889"/>
<dbReference type="RefSeq" id="WP_090078914.1">
    <property type="nucleotide sequence ID" value="NZ_FOQT01000001.1"/>
</dbReference>
<evidence type="ECO:0000313" key="7">
    <source>
        <dbReference type="Proteomes" id="UP000198931"/>
    </source>
</evidence>